<sequence length="644" mass="70269">MSTTTLGKQRPQTRPQDDNFWRGVLRIANRTFLVGMTLGSAALGGSLLGLAVSFRNLPDVRSLRGYIPSETTHIYDAKGTLLVSLHDEENREVVPLDKISPNLKLAVMAIEDSNFYQHRGINPIGISRALVVNLTSGRTAQGGSTLTMQLVKNLFLSPDRSLSRKVAEAVLAMRLEQIFTKDQILEMYLNQVYWGHNTYGVQTAAQSYFKKSAADLTLAEAAMMAGIIQAPEAFSPFVDLETAKQRQQLVLDRMVELEWITPQEAAAAAQQSLTLGEITSFQRSRSPWITDAVLQELTQQFGREAVIRGGMRVQSSLDADLQKMAEAAVQRGFATLQASGIRADQLALAAVDPRTHYVKALVGGMDYNRSQFNRATQAMRQPGSAFKPFVFYAAYASGNYTPDSGINDSPVSYRDGMGRYVPQNYDRSFMGPMSMRMALATSRNIPAIVLGQEVGIDRVIEICRTLGITSPMLPVVSLPLGAVDLTPLEMAAAYATFANNGWQSPTTTIIQVTDNSGHLLLDHTPRPKLVLDPWAAAAINNTMQSVITSGTGTGASIGRPAAGKTGTTSSERDIWFVGYVPQLSAAVWAGNDNYAPLGQGATGGGFMAPIWRDFMTQALKDVPVQDFTPMSKFQRPKPQRRDSN</sequence>
<keyword evidence="18" id="KW-1185">Reference proteome</keyword>
<dbReference type="GO" id="GO:0071555">
    <property type="term" value="P:cell wall organization"/>
    <property type="evidence" value="ECO:0007669"/>
    <property type="project" value="UniProtKB-KW"/>
</dbReference>
<keyword evidence="5" id="KW-0328">Glycosyltransferase</keyword>
<gene>
    <name evidence="17" type="ORF">BRW62_00840</name>
</gene>
<accession>A0A2D2PZ65</accession>
<dbReference type="InterPro" id="IPR001460">
    <property type="entry name" value="PCN-bd_Tpept"/>
</dbReference>
<dbReference type="InterPro" id="IPR050396">
    <property type="entry name" value="Glycosyltr_51/Transpeptidase"/>
</dbReference>
<dbReference type="PANTHER" id="PTHR32282">
    <property type="entry name" value="BINDING PROTEIN TRANSPEPTIDASE, PUTATIVE-RELATED"/>
    <property type="match status" value="1"/>
</dbReference>
<evidence type="ECO:0000313" key="18">
    <source>
        <dbReference type="Proteomes" id="UP000231057"/>
    </source>
</evidence>
<keyword evidence="4" id="KW-0645">Protease</keyword>
<evidence type="ECO:0000313" key="17">
    <source>
        <dbReference type="EMBL" id="ATS17531.1"/>
    </source>
</evidence>
<dbReference type="Gene3D" id="3.40.710.10">
    <property type="entry name" value="DD-peptidase/beta-lactamase superfamily"/>
    <property type="match status" value="1"/>
</dbReference>
<dbReference type="SUPFAM" id="SSF53955">
    <property type="entry name" value="Lysozyme-like"/>
    <property type="match status" value="1"/>
</dbReference>
<evidence type="ECO:0000256" key="6">
    <source>
        <dbReference type="ARBA" id="ARBA00022679"/>
    </source>
</evidence>
<dbReference type="Gene3D" id="1.10.3810.10">
    <property type="entry name" value="Biosynthetic peptidoglycan transglycosylase-like"/>
    <property type="match status" value="1"/>
</dbReference>
<evidence type="ECO:0000256" key="2">
    <source>
        <dbReference type="ARBA" id="ARBA00007739"/>
    </source>
</evidence>
<keyword evidence="6" id="KW-0808">Transferase</keyword>
<evidence type="ECO:0000259" key="15">
    <source>
        <dbReference type="Pfam" id="PF00905"/>
    </source>
</evidence>
<feature type="transmembrane region" description="Helical" evidence="14">
    <location>
        <begin position="32"/>
        <end position="54"/>
    </location>
</feature>
<evidence type="ECO:0000256" key="1">
    <source>
        <dbReference type="ARBA" id="ARBA00007090"/>
    </source>
</evidence>
<dbReference type="Pfam" id="PF00905">
    <property type="entry name" value="Transpeptidase"/>
    <property type="match status" value="1"/>
</dbReference>
<comment type="catalytic activity">
    <reaction evidence="12">
        <text>Preferential cleavage: (Ac)2-L-Lys-D-Ala-|-D-Ala. Also transpeptidation of peptidyl-alanyl moieties that are N-acyl substituents of D-alanine.</text>
        <dbReference type="EC" id="3.4.16.4"/>
    </reaction>
</comment>
<dbReference type="InterPro" id="IPR036950">
    <property type="entry name" value="PBP_transglycosylase"/>
</dbReference>
<dbReference type="GO" id="GO:0009002">
    <property type="term" value="F:serine-type D-Ala-D-Ala carboxypeptidase activity"/>
    <property type="evidence" value="ECO:0007669"/>
    <property type="project" value="UniProtKB-EC"/>
</dbReference>
<evidence type="ECO:0000256" key="11">
    <source>
        <dbReference type="ARBA" id="ARBA00023316"/>
    </source>
</evidence>
<feature type="domain" description="Penicillin-binding protein transpeptidase" evidence="15">
    <location>
        <begin position="349"/>
        <end position="615"/>
    </location>
</feature>
<dbReference type="KEGG" id="slw:BRW62_00840"/>
<evidence type="ECO:0000256" key="8">
    <source>
        <dbReference type="ARBA" id="ARBA00022960"/>
    </source>
</evidence>
<reference evidence="17 18" key="1">
    <citation type="submission" date="2016-11" db="EMBL/GenBank/DDBJ databases">
        <title>Complete genome sequence of thermophilic cyanobacteria strain Synechococcus sp. PCC6715.</title>
        <authorList>
            <person name="Tang J."/>
            <person name="Daroch M."/>
            <person name="Liang Y."/>
            <person name="Jiang D."/>
            <person name="Shah M."/>
        </authorList>
    </citation>
    <scope>NUCLEOTIDE SEQUENCE [LARGE SCALE GENOMIC DNA]</scope>
    <source>
        <strain evidence="17 18">PCC 6715</strain>
    </source>
</reference>
<keyword evidence="8" id="KW-0133">Cell shape</keyword>
<dbReference type="OrthoDB" id="9766909at2"/>
<dbReference type="GO" id="GO:0008360">
    <property type="term" value="P:regulation of cell shape"/>
    <property type="evidence" value="ECO:0007669"/>
    <property type="project" value="UniProtKB-KW"/>
</dbReference>
<keyword evidence="3" id="KW-0121">Carboxypeptidase</keyword>
<dbReference type="EMBL" id="CP018092">
    <property type="protein sequence ID" value="ATS17531.1"/>
    <property type="molecule type" value="Genomic_DNA"/>
</dbReference>
<dbReference type="SUPFAM" id="SSF56601">
    <property type="entry name" value="beta-lactamase/transpeptidase-like"/>
    <property type="match status" value="1"/>
</dbReference>
<dbReference type="GO" id="GO:0008955">
    <property type="term" value="F:peptidoglycan glycosyltransferase activity"/>
    <property type="evidence" value="ECO:0007669"/>
    <property type="project" value="UniProtKB-EC"/>
</dbReference>
<evidence type="ECO:0000256" key="12">
    <source>
        <dbReference type="ARBA" id="ARBA00034000"/>
    </source>
</evidence>
<dbReference type="GO" id="GO:0006508">
    <property type="term" value="P:proteolysis"/>
    <property type="evidence" value="ECO:0007669"/>
    <property type="project" value="UniProtKB-KW"/>
</dbReference>
<keyword evidence="9" id="KW-0573">Peptidoglycan synthesis</keyword>
<evidence type="ECO:0000256" key="10">
    <source>
        <dbReference type="ARBA" id="ARBA00023268"/>
    </source>
</evidence>
<keyword evidence="14" id="KW-1133">Transmembrane helix</keyword>
<keyword evidence="11" id="KW-0961">Cell wall biogenesis/degradation</keyword>
<name>A0A2D2PZ65_PARLV</name>
<dbReference type="PANTHER" id="PTHR32282:SF33">
    <property type="entry name" value="PEPTIDOGLYCAN GLYCOSYLTRANSFERASE"/>
    <property type="match status" value="1"/>
</dbReference>
<protein>
    <submittedName>
        <fullName evidence="17">Penicillin-binding protein</fullName>
    </submittedName>
</protein>
<evidence type="ECO:0000256" key="9">
    <source>
        <dbReference type="ARBA" id="ARBA00022984"/>
    </source>
</evidence>
<evidence type="ECO:0000256" key="7">
    <source>
        <dbReference type="ARBA" id="ARBA00022801"/>
    </source>
</evidence>
<keyword evidence="14" id="KW-0812">Transmembrane</keyword>
<dbReference type="GO" id="GO:0008658">
    <property type="term" value="F:penicillin binding"/>
    <property type="evidence" value="ECO:0007669"/>
    <property type="project" value="InterPro"/>
</dbReference>
<reference evidence="18" key="2">
    <citation type="journal article" date="2022" name="Front. Microbiol.">
        <title>Comparative Genomic Analysis Revealed Distinct Molecular Components and Organization of CO2-Concentrating Mechanism in Thermophilic Cyanobacteria.</title>
        <authorList>
            <person name="Tang J."/>
            <person name="Zhou H."/>
            <person name="Yao D."/>
            <person name="Riaz S."/>
            <person name="You D."/>
            <person name="Klepacz-Smolka A."/>
            <person name="Daroch M."/>
        </authorList>
    </citation>
    <scope>NUCLEOTIDE SEQUENCE [LARGE SCALE GENOMIC DNA]</scope>
    <source>
        <strain evidence="18">PCC 6715</strain>
    </source>
</reference>
<keyword evidence="10" id="KW-0511">Multifunctional enzyme</keyword>
<evidence type="ECO:0000256" key="4">
    <source>
        <dbReference type="ARBA" id="ARBA00022670"/>
    </source>
</evidence>
<comment type="similarity">
    <text evidence="2">In the N-terminal section; belongs to the glycosyltransferase 51 family.</text>
</comment>
<dbReference type="InterPro" id="IPR012338">
    <property type="entry name" value="Beta-lactam/transpept-like"/>
</dbReference>
<feature type="domain" description="Glycosyl transferase family 51" evidence="16">
    <location>
        <begin position="80"/>
        <end position="254"/>
    </location>
</feature>
<dbReference type="FunFam" id="1.10.3810.10:FF:000001">
    <property type="entry name" value="Penicillin-binding protein 1A"/>
    <property type="match status" value="1"/>
</dbReference>
<proteinExistence type="inferred from homology"/>
<keyword evidence="14" id="KW-0472">Membrane</keyword>
<evidence type="ECO:0000259" key="16">
    <source>
        <dbReference type="Pfam" id="PF00912"/>
    </source>
</evidence>
<dbReference type="RefSeq" id="WP_099797673.1">
    <property type="nucleotide sequence ID" value="NZ_CP018092.1"/>
</dbReference>
<comment type="similarity">
    <text evidence="1">In the C-terminal section; belongs to the transpeptidase family.</text>
</comment>
<dbReference type="AlphaFoldDB" id="A0A2D2PZ65"/>
<dbReference type="GO" id="GO:0030288">
    <property type="term" value="C:outer membrane-bounded periplasmic space"/>
    <property type="evidence" value="ECO:0007669"/>
    <property type="project" value="TreeGrafter"/>
</dbReference>
<evidence type="ECO:0000256" key="14">
    <source>
        <dbReference type="SAM" id="Phobius"/>
    </source>
</evidence>
<keyword evidence="7" id="KW-0378">Hydrolase</keyword>
<evidence type="ECO:0000256" key="5">
    <source>
        <dbReference type="ARBA" id="ARBA00022676"/>
    </source>
</evidence>
<dbReference type="NCBIfam" id="TIGR02074">
    <property type="entry name" value="PBP_1a_fam"/>
    <property type="match status" value="1"/>
</dbReference>
<evidence type="ECO:0000256" key="3">
    <source>
        <dbReference type="ARBA" id="ARBA00022645"/>
    </source>
</evidence>
<comment type="catalytic activity">
    <reaction evidence="13">
        <text>[GlcNAc-(1-&gt;4)-Mur2Ac(oyl-L-Ala-gamma-D-Glu-L-Lys-D-Ala-D-Ala)](n)-di-trans,octa-cis-undecaprenyl diphosphate + beta-D-GlcNAc-(1-&gt;4)-Mur2Ac(oyl-L-Ala-gamma-D-Glu-L-Lys-D-Ala-D-Ala)-di-trans,octa-cis-undecaprenyl diphosphate = [GlcNAc-(1-&gt;4)-Mur2Ac(oyl-L-Ala-gamma-D-Glu-L-Lys-D-Ala-D-Ala)](n+1)-di-trans,octa-cis-undecaprenyl diphosphate + di-trans,octa-cis-undecaprenyl diphosphate + H(+)</text>
        <dbReference type="Rhea" id="RHEA:23708"/>
        <dbReference type="Rhea" id="RHEA-COMP:9602"/>
        <dbReference type="Rhea" id="RHEA-COMP:9603"/>
        <dbReference type="ChEBI" id="CHEBI:15378"/>
        <dbReference type="ChEBI" id="CHEBI:58405"/>
        <dbReference type="ChEBI" id="CHEBI:60033"/>
        <dbReference type="ChEBI" id="CHEBI:78435"/>
        <dbReference type="EC" id="2.4.99.28"/>
    </reaction>
</comment>
<evidence type="ECO:0000256" key="13">
    <source>
        <dbReference type="ARBA" id="ARBA00049902"/>
    </source>
</evidence>
<dbReference type="InterPro" id="IPR001264">
    <property type="entry name" value="Glyco_trans_51"/>
</dbReference>
<dbReference type="Proteomes" id="UP000231057">
    <property type="component" value="Chromosome"/>
</dbReference>
<dbReference type="Pfam" id="PF00912">
    <property type="entry name" value="Transgly"/>
    <property type="match status" value="1"/>
</dbReference>
<dbReference type="InterPro" id="IPR023346">
    <property type="entry name" value="Lysozyme-like_dom_sf"/>
</dbReference>
<organism evidence="17 18">
    <name type="scientific">Parathermosynechococcus lividus PCC 6715</name>
    <dbReference type="NCBI Taxonomy" id="1917166"/>
    <lineage>
        <taxon>Bacteria</taxon>
        <taxon>Bacillati</taxon>
        <taxon>Cyanobacteriota</taxon>
        <taxon>Cyanophyceae</taxon>
        <taxon>Acaryochloridales</taxon>
        <taxon>Thermosynechococcaceae</taxon>
        <taxon>Parathermosynechococcus</taxon>
    </lineage>
</organism>
<dbReference type="GO" id="GO:0009252">
    <property type="term" value="P:peptidoglycan biosynthetic process"/>
    <property type="evidence" value="ECO:0007669"/>
    <property type="project" value="UniProtKB-KW"/>
</dbReference>